<evidence type="ECO:0000256" key="2">
    <source>
        <dbReference type="SAM" id="MobiDB-lite"/>
    </source>
</evidence>
<protein>
    <recommendedName>
        <fullName evidence="3">CCHC-type domain-containing protein</fullName>
    </recommendedName>
</protein>
<organism evidence="4 5">
    <name type="scientific">Rotaria magnacalcarata</name>
    <dbReference type="NCBI Taxonomy" id="392030"/>
    <lineage>
        <taxon>Eukaryota</taxon>
        <taxon>Metazoa</taxon>
        <taxon>Spiralia</taxon>
        <taxon>Gnathifera</taxon>
        <taxon>Rotifera</taxon>
        <taxon>Eurotatoria</taxon>
        <taxon>Bdelloidea</taxon>
        <taxon>Philodinida</taxon>
        <taxon>Philodinidae</taxon>
        <taxon>Rotaria</taxon>
    </lineage>
</organism>
<gene>
    <name evidence="4" type="ORF">MBJ925_LOCUS29922</name>
</gene>
<dbReference type="PROSITE" id="PS50158">
    <property type="entry name" value="ZF_CCHC"/>
    <property type="match status" value="1"/>
</dbReference>
<dbReference type="GO" id="GO:0003676">
    <property type="term" value="F:nucleic acid binding"/>
    <property type="evidence" value="ECO:0007669"/>
    <property type="project" value="InterPro"/>
</dbReference>
<dbReference type="GO" id="GO:0006508">
    <property type="term" value="P:proteolysis"/>
    <property type="evidence" value="ECO:0007669"/>
    <property type="project" value="InterPro"/>
</dbReference>
<dbReference type="EMBL" id="CAJNRE010016102">
    <property type="protein sequence ID" value="CAF2143483.1"/>
    <property type="molecule type" value="Genomic_DNA"/>
</dbReference>
<feature type="compositionally biased region" description="Polar residues" evidence="2">
    <location>
        <begin position="69"/>
        <end position="88"/>
    </location>
</feature>
<feature type="non-terminal residue" evidence="4">
    <location>
        <position position="1"/>
    </location>
</feature>
<proteinExistence type="predicted"/>
<dbReference type="InterPro" id="IPR001878">
    <property type="entry name" value="Znf_CCHC"/>
</dbReference>
<dbReference type="Proteomes" id="UP000663824">
    <property type="component" value="Unassembled WGS sequence"/>
</dbReference>
<feature type="domain" description="CCHC-type" evidence="3">
    <location>
        <begin position="140"/>
        <end position="151"/>
    </location>
</feature>
<dbReference type="Gene3D" id="2.40.70.10">
    <property type="entry name" value="Acid Proteases"/>
    <property type="match status" value="1"/>
</dbReference>
<dbReference type="GO" id="GO:0008270">
    <property type="term" value="F:zinc ion binding"/>
    <property type="evidence" value="ECO:0007669"/>
    <property type="project" value="UniProtKB-KW"/>
</dbReference>
<feature type="compositionally biased region" description="Low complexity" evidence="2">
    <location>
        <begin position="47"/>
        <end position="63"/>
    </location>
</feature>
<keyword evidence="1" id="KW-0862">Zinc</keyword>
<sequence length="253" mass="28303">AIKEACSTSFDLLTKVQQLENIQKFIELRQTQTTQISMIMKNDDKLSLPSHSYQSSSQQPNNYTRRPTYYSSSAQNDYSDTTQQSFALPSNPYPSYEHYEGNQNQQYPASQVSQSQQRYNQPHSFTQHQNYSSGKSDIYCYNCGQPGHIARYSGVPDGGSSEKIINPSPLSFITAPVNGIRLQCLLDTGASNIFIHTSTLLKIRHNPIKRIKGKYTLADGNTTMDIDGKVEINIQIGNIRTSITALVSKSLST</sequence>
<evidence type="ECO:0000313" key="5">
    <source>
        <dbReference type="Proteomes" id="UP000663824"/>
    </source>
</evidence>
<evidence type="ECO:0000259" key="3">
    <source>
        <dbReference type="PROSITE" id="PS50158"/>
    </source>
</evidence>
<dbReference type="Pfam" id="PF13650">
    <property type="entry name" value="Asp_protease_2"/>
    <property type="match status" value="1"/>
</dbReference>
<dbReference type="SUPFAM" id="SSF57756">
    <property type="entry name" value="Retrovirus zinc finger-like domains"/>
    <property type="match status" value="1"/>
</dbReference>
<dbReference type="CDD" id="cd00303">
    <property type="entry name" value="retropepsin_like"/>
    <property type="match status" value="1"/>
</dbReference>
<evidence type="ECO:0000256" key="1">
    <source>
        <dbReference type="PROSITE-ProRule" id="PRU00047"/>
    </source>
</evidence>
<dbReference type="Pfam" id="PF00098">
    <property type="entry name" value="zf-CCHC"/>
    <property type="match status" value="1"/>
</dbReference>
<dbReference type="InterPro" id="IPR036875">
    <property type="entry name" value="Znf_CCHC_sf"/>
</dbReference>
<dbReference type="GO" id="GO:0004190">
    <property type="term" value="F:aspartic-type endopeptidase activity"/>
    <property type="evidence" value="ECO:0007669"/>
    <property type="project" value="InterPro"/>
</dbReference>
<feature type="compositionally biased region" description="Polar residues" evidence="2">
    <location>
        <begin position="101"/>
        <end position="130"/>
    </location>
</feature>
<dbReference type="SUPFAM" id="SSF50630">
    <property type="entry name" value="Acid proteases"/>
    <property type="match status" value="1"/>
</dbReference>
<accession>A0A816X7N7</accession>
<evidence type="ECO:0000313" key="4">
    <source>
        <dbReference type="EMBL" id="CAF2143483.1"/>
    </source>
</evidence>
<keyword evidence="1" id="KW-0863">Zinc-finger</keyword>
<dbReference type="InterPro" id="IPR021109">
    <property type="entry name" value="Peptidase_aspartic_dom_sf"/>
</dbReference>
<dbReference type="AlphaFoldDB" id="A0A816X7N7"/>
<keyword evidence="1" id="KW-0479">Metal-binding</keyword>
<comment type="caution">
    <text evidence="4">The sequence shown here is derived from an EMBL/GenBank/DDBJ whole genome shotgun (WGS) entry which is preliminary data.</text>
</comment>
<name>A0A816X7N7_9BILA</name>
<dbReference type="InterPro" id="IPR001969">
    <property type="entry name" value="Aspartic_peptidase_AS"/>
</dbReference>
<feature type="region of interest" description="Disordered" evidence="2">
    <location>
        <begin position="47"/>
        <end position="130"/>
    </location>
</feature>
<dbReference type="PROSITE" id="PS00141">
    <property type="entry name" value="ASP_PROTEASE"/>
    <property type="match status" value="1"/>
</dbReference>
<reference evidence="4" key="1">
    <citation type="submission" date="2021-02" db="EMBL/GenBank/DDBJ databases">
        <authorList>
            <person name="Nowell W R."/>
        </authorList>
    </citation>
    <scope>NUCLEOTIDE SEQUENCE</scope>
</reference>